<feature type="compositionally biased region" description="Basic and acidic residues" evidence="3">
    <location>
        <begin position="212"/>
        <end position="221"/>
    </location>
</feature>
<proteinExistence type="predicted"/>
<evidence type="ECO:0000313" key="4">
    <source>
        <dbReference type="EMBL" id="TNV75885.1"/>
    </source>
</evidence>
<keyword evidence="5" id="KW-1185">Reference proteome</keyword>
<accession>A0A8J8NJZ1</accession>
<dbReference type="SMART" id="SM00174">
    <property type="entry name" value="RHO"/>
    <property type="match status" value="1"/>
</dbReference>
<dbReference type="PANTHER" id="PTHR47977">
    <property type="entry name" value="RAS-RELATED PROTEIN RAB"/>
    <property type="match status" value="1"/>
</dbReference>
<dbReference type="SUPFAM" id="SSF52540">
    <property type="entry name" value="P-loop containing nucleoside triphosphate hydrolases"/>
    <property type="match status" value="1"/>
</dbReference>
<gene>
    <name evidence="4" type="ORF">FGO68_gene9052</name>
</gene>
<dbReference type="SMART" id="SM00176">
    <property type="entry name" value="RAN"/>
    <property type="match status" value="1"/>
</dbReference>
<dbReference type="InterPro" id="IPR001806">
    <property type="entry name" value="Small_GTPase"/>
</dbReference>
<dbReference type="CDD" id="cd00154">
    <property type="entry name" value="Rab"/>
    <property type="match status" value="1"/>
</dbReference>
<comment type="caution">
    <text evidence="4">The sequence shown here is derived from an EMBL/GenBank/DDBJ whole genome shotgun (WGS) entry which is preliminary data.</text>
</comment>
<dbReference type="Gene3D" id="3.40.50.300">
    <property type="entry name" value="P-loop containing nucleotide triphosphate hydrolases"/>
    <property type="match status" value="1"/>
</dbReference>
<dbReference type="Proteomes" id="UP000785679">
    <property type="component" value="Unassembled WGS sequence"/>
</dbReference>
<dbReference type="InterPro" id="IPR027417">
    <property type="entry name" value="P-loop_NTPase"/>
</dbReference>
<feature type="compositionally biased region" description="Basic residues" evidence="3">
    <location>
        <begin position="222"/>
        <end position="242"/>
    </location>
</feature>
<evidence type="ECO:0000256" key="2">
    <source>
        <dbReference type="ARBA" id="ARBA00023134"/>
    </source>
</evidence>
<dbReference type="SMART" id="SM00175">
    <property type="entry name" value="RAB"/>
    <property type="match status" value="1"/>
</dbReference>
<feature type="region of interest" description="Disordered" evidence="3">
    <location>
        <begin position="210"/>
        <end position="242"/>
    </location>
</feature>
<evidence type="ECO:0000256" key="1">
    <source>
        <dbReference type="ARBA" id="ARBA00022741"/>
    </source>
</evidence>
<dbReference type="GO" id="GO:0003924">
    <property type="term" value="F:GTPase activity"/>
    <property type="evidence" value="ECO:0007669"/>
    <property type="project" value="InterPro"/>
</dbReference>
<dbReference type="FunFam" id="3.40.50.300:FF:001329">
    <property type="entry name" value="Small GTP-binding protein, putative"/>
    <property type="match status" value="1"/>
</dbReference>
<organism evidence="4 5">
    <name type="scientific">Halteria grandinella</name>
    <dbReference type="NCBI Taxonomy" id="5974"/>
    <lineage>
        <taxon>Eukaryota</taxon>
        <taxon>Sar</taxon>
        <taxon>Alveolata</taxon>
        <taxon>Ciliophora</taxon>
        <taxon>Intramacronucleata</taxon>
        <taxon>Spirotrichea</taxon>
        <taxon>Stichotrichia</taxon>
        <taxon>Sporadotrichida</taxon>
        <taxon>Halteriidae</taxon>
        <taxon>Halteria</taxon>
    </lineage>
</organism>
<name>A0A8J8NJZ1_HALGN</name>
<protein>
    <submittedName>
        <fullName evidence="4">Uncharacterized protein</fullName>
    </submittedName>
</protein>
<keyword evidence="2" id="KW-0342">GTP-binding</keyword>
<dbReference type="PRINTS" id="PR00449">
    <property type="entry name" value="RASTRNSFRMNG"/>
</dbReference>
<dbReference type="NCBIfam" id="TIGR00231">
    <property type="entry name" value="small_GTP"/>
    <property type="match status" value="1"/>
</dbReference>
<dbReference type="OrthoDB" id="265044at2759"/>
<dbReference type="AlphaFoldDB" id="A0A8J8NJZ1"/>
<dbReference type="InterPro" id="IPR050227">
    <property type="entry name" value="Rab"/>
</dbReference>
<evidence type="ECO:0000256" key="3">
    <source>
        <dbReference type="SAM" id="MobiDB-lite"/>
    </source>
</evidence>
<dbReference type="Pfam" id="PF00071">
    <property type="entry name" value="Ras"/>
    <property type="match status" value="1"/>
</dbReference>
<reference evidence="4" key="1">
    <citation type="submission" date="2019-06" db="EMBL/GenBank/DDBJ databases">
        <authorList>
            <person name="Zheng W."/>
        </authorList>
    </citation>
    <scope>NUCLEOTIDE SEQUENCE</scope>
    <source>
        <strain evidence="4">QDHG01</strain>
    </source>
</reference>
<dbReference type="PROSITE" id="PS51421">
    <property type="entry name" value="RAS"/>
    <property type="match status" value="1"/>
</dbReference>
<dbReference type="PROSITE" id="PS51420">
    <property type="entry name" value="RHO"/>
    <property type="match status" value="1"/>
</dbReference>
<dbReference type="EMBL" id="RRYP01014620">
    <property type="protein sequence ID" value="TNV75885.1"/>
    <property type="molecule type" value="Genomic_DNA"/>
</dbReference>
<evidence type="ECO:0000313" key="5">
    <source>
        <dbReference type="Proteomes" id="UP000785679"/>
    </source>
</evidence>
<keyword evidence="1" id="KW-0547">Nucleotide-binding</keyword>
<sequence length="242" mass="27672">MSRSTTAAKQFKVIMIGDSMVGKTSIIQRFIDETFVDNNGTSPTLAWDFKVKTMPIPEISSTGEESKSQLEQVRLYVWDTAGQERFRHIARMYYKDICGVLLCFDLTDEDSFKNLNFWLTDLQKHAPEKVCKMLLGNKADLCTTDQVRKVPYDVAAQYALDNGMQYFEVSAKTNENINEAFLQLTIDINRTQSQQMDMLLGMDEQLSLSEGQGRRISDRMGQKRKLKQMKKDGKKKKGGKCC</sequence>
<dbReference type="InterPro" id="IPR005225">
    <property type="entry name" value="Small_GTP-bd"/>
</dbReference>
<dbReference type="GO" id="GO:0005525">
    <property type="term" value="F:GTP binding"/>
    <property type="evidence" value="ECO:0007669"/>
    <property type="project" value="UniProtKB-KW"/>
</dbReference>
<dbReference type="PROSITE" id="PS51419">
    <property type="entry name" value="RAB"/>
    <property type="match status" value="1"/>
</dbReference>
<dbReference type="SMART" id="SM00173">
    <property type="entry name" value="RAS"/>
    <property type="match status" value="1"/>
</dbReference>